<feature type="signal peptide" evidence="1">
    <location>
        <begin position="1"/>
        <end position="18"/>
    </location>
</feature>
<organism evidence="2 3">
    <name type="scientific">Lipomyces starkeyi NRRL Y-11557</name>
    <dbReference type="NCBI Taxonomy" id="675824"/>
    <lineage>
        <taxon>Eukaryota</taxon>
        <taxon>Fungi</taxon>
        <taxon>Dikarya</taxon>
        <taxon>Ascomycota</taxon>
        <taxon>Saccharomycotina</taxon>
        <taxon>Lipomycetes</taxon>
        <taxon>Lipomycetales</taxon>
        <taxon>Lipomycetaceae</taxon>
        <taxon>Lipomyces</taxon>
    </lineage>
</organism>
<dbReference type="Gene3D" id="3.30.70.1990">
    <property type="match status" value="1"/>
</dbReference>
<dbReference type="InterPro" id="IPR036188">
    <property type="entry name" value="FAD/NAD-bd_sf"/>
</dbReference>
<dbReference type="Proteomes" id="UP000094385">
    <property type="component" value="Unassembled WGS sequence"/>
</dbReference>
<dbReference type="OrthoDB" id="68575at2759"/>
<keyword evidence="3" id="KW-1185">Reference proteome</keyword>
<keyword evidence="1" id="KW-0732">Signal</keyword>
<gene>
    <name evidence="2" type="ORF">LIPSTDRAFT_66199</name>
</gene>
<evidence type="ECO:0000256" key="1">
    <source>
        <dbReference type="SAM" id="SignalP"/>
    </source>
</evidence>
<dbReference type="AlphaFoldDB" id="A0A1E3PX11"/>
<evidence type="ECO:0000313" key="2">
    <source>
        <dbReference type="EMBL" id="ODQ69956.1"/>
    </source>
</evidence>
<sequence>MKNVLKRLVLGWLGIVTALPDPCTHFNHDDCHSDMIVRRDIAVIGGGSTGTYSAIRLRDFGKIWHDLDLVKNYFARFNIPLVKADLSFSGTTRYVDYRTGKEVKGYSYMQINFTSALARYTTQLVKYPYIDDGFDLPDPVPADLLLPFGDFVKKYALDDFVGFLFRFAQGLGDLLYQPTLYVFKNFGSDVIRDLQVGFLTTQRHNNHELYENAQAELGADALLSSHIIAVDRSAEDYAYIVSDTPSGIKLIQAKKIVFTIPPKLHNLRGFDLDTTERCLFAQFGSSGYYTGLLRNTGIPVNVTVDNVGADTLYNLPALPGIYGLSQTGVPGLISVKYGSARGLPDDQVMADIISKVKLLYPVSTPEFAVFSSHTPFELTVPASAISAGFYKKLYMLQGYRKTWYTGAAFHTHDSSLLWQFTEKLLPSIAA</sequence>
<accession>A0A1E3PX11</accession>
<dbReference type="Gene3D" id="1.10.405.20">
    <property type="match status" value="1"/>
</dbReference>
<dbReference type="Gene3D" id="3.50.50.60">
    <property type="entry name" value="FAD/NAD(P)-binding domain"/>
    <property type="match status" value="1"/>
</dbReference>
<name>A0A1E3PX11_LIPST</name>
<evidence type="ECO:0000313" key="3">
    <source>
        <dbReference type="Proteomes" id="UP000094385"/>
    </source>
</evidence>
<feature type="chain" id="PRO_5009133985" description="Amine oxidase domain-containing protein" evidence="1">
    <location>
        <begin position="19"/>
        <end position="430"/>
    </location>
</feature>
<reference evidence="2 3" key="1">
    <citation type="journal article" date="2016" name="Proc. Natl. Acad. Sci. U.S.A.">
        <title>Comparative genomics of biotechnologically important yeasts.</title>
        <authorList>
            <person name="Riley R."/>
            <person name="Haridas S."/>
            <person name="Wolfe K.H."/>
            <person name="Lopes M.R."/>
            <person name="Hittinger C.T."/>
            <person name="Goeker M."/>
            <person name="Salamov A.A."/>
            <person name="Wisecaver J.H."/>
            <person name="Long T.M."/>
            <person name="Calvey C.H."/>
            <person name="Aerts A.L."/>
            <person name="Barry K.W."/>
            <person name="Choi C."/>
            <person name="Clum A."/>
            <person name="Coughlan A.Y."/>
            <person name="Deshpande S."/>
            <person name="Douglass A.P."/>
            <person name="Hanson S.J."/>
            <person name="Klenk H.-P."/>
            <person name="LaButti K.M."/>
            <person name="Lapidus A."/>
            <person name="Lindquist E.A."/>
            <person name="Lipzen A.M."/>
            <person name="Meier-Kolthoff J.P."/>
            <person name="Ohm R.A."/>
            <person name="Otillar R.P."/>
            <person name="Pangilinan J.L."/>
            <person name="Peng Y."/>
            <person name="Rokas A."/>
            <person name="Rosa C.A."/>
            <person name="Scheuner C."/>
            <person name="Sibirny A.A."/>
            <person name="Slot J.C."/>
            <person name="Stielow J.B."/>
            <person name="Sun H."/>
            <person name="Kurtzman C.P."/>
            <person name="Blackwell M."/>
            <person name="Grigoriev I.V."/>
            <person name="Jeffries T.W."/>
        </authorList>
    </citation>
    <scope>NUCLEOTIDE SEQUENCE [LARGE SCALE GENOMIC DNA]</scope>
    <source>
        <strain evidence="2 3">NRRL Y-11557</strain>
    </source>
</reference>
<dbReference type="SUPFAM" id="SSF51971">
    <property type="entry name" value="Nucleotide-binding domain"/>
    <property type="match status" value="1"/>
</dbReference>
<protein>
    <recommendedName>
        <fullName evidence="4">Amine oxidase domain-containing protein</fullName>
    </recommendedName>
</protein>
<dbReference type="EMBL" id="KV454302">
    <property type="protein sequence ID" value="ODQ69956.1"/>
    <property type="molecule type" value="Genomic_DNA"/>
</dbReference>
<evidence type="ECO:0008006" key="4">
    <source>
        <dbReference type="Google" id="ProtNLM"/>
    </source>
</evidence>
<proteinExistence type="predicted"/>